<evidence type="ECO:0000256" key="2">
    <source>
        <dbReference type="ARBA" id="ARBA00008711"/>
    </source>
</evidence>
<organism evidence="12 13">
    <name type="scientific">Edaphosphingomonas haloaromaticamans</name>
    <dbReference type="NCBI Taxonomy" id="653954"/>
    <lineage>
        <taxon>Bacteria</taxon>
        <taxon>Pseudomonadati</taxon>
        <taxon>Pseudomonadota</taxon>
        <taxon>Alphaproteobacteria</taxon>
        <taxon>Sphingomonadales</taxon>
        <taxon>Rhizorhabdaceae</taxon>
        <taxon>Edaphosphingomonas</taxon>
    </lineage>
</organism>
<dbReference type="PROSITE" id="PS00374">
    <property type="entry name" value="MGMT"/>
    <property type="match status" value="1"/>
</dbReference>
<evidence type="ECO:0000259" key="10">
    <source>
        <dbReference type="Pfam" id="PF01035"/>
    </source>
</evidence>
<evidence type="ECO:0000256" key="3">
    <source>
        <dbReference type="ARBA" id="ARBA00022490"/>
    </source>
</evidence>
<keyword evidence="13" id="KW-1185">Reference proteome</keyword>
<dbReference type="InterPro" id="IPR036217">
    <property type="entry name" value="MethylDNA_cys_MeTrfase_DNAb"/>
</dbReference>
<dbReference type="Pfam" id="PF02870">
    <property type="entry name" value="Methyltransf_1N"/>
    <property type="match status" value="1"/>
</dbReference>
<dbReference type="Pfam" id="PF01035">
    <property type="entry name" value="DNA_binding_1"/>
    <property type="match status" value="1"/>
</dbReference>
<keyword evidence="5 9" id="KW-0808">Transferase</keyword>
<dbReference type="FunFam" id="1.10.10.10:FF:000214">
    <property type="entry name" value="Methylated-DNA--protein-cysteine methyltransferase"/>
    <property type="match status" value="1"/>
</dbReference>
<dbReference type="AlphaFoldDB" id="A0A1S1H7P3"/>
<dbReference type="InterPro" id="IPR036631">
    <property type="entry name" value="MGMT_N_sf"/>
</dbReference>
<evidence type="ECO:0000259" key="11">
    <source>
        <dbReference type="Pfam" id="PF02870"/>
    </source>
</evidence>
<sequence length="151" mass="16030">MSHATYLSPIGPIFVTARDAALAGLRIGKAGGDDRSDAIIGEALAQLDAWFAGRLVDFDLPLDPLTTPRGEAHRAAMIAIPYGETQSYGEIARRIASSPRAVGQACRRNPLPIIVPCHRVLAAGGAIGHYSAGDGVPTKAWLLQHERQRKG</sequence>
<dbReference type="HAMAP" id="MF_00772">
    <property type="entry name" value="OGT"/>
    <property type="match status" value="1"/>
</dbReference>
<evidence type="ECO:0000256" key="1">
    <source>
        <dbReference type="ARBA" id="ARBA00001286"/>
    </source>
</evidence>
<comment type="miscellaneous">
    <text evidence="9">This enzyme catalyzes only one turnover and therefore is not strictly catalytic. According to one definition, an enzyme is a biocatalyst that acts repeatedly and over many reaction cycles.</text>
</comment>
<dbReference type="Gene3D" id="1.10.10.10">
    <property type="entry name" value="Winged helix-like DNA-binding domain superfamily/Winged helix DNA-binding domain"/>
    <property type="match status" value="1"/>
</dbReference>
<dbReference type="NCBIfam" id="TIGR00589">
    <property type="entry name" value="ogt"/>
    <property type="match status" value="1"/>
</dbReference>
<dbReference type="GO" id="GO:0032259">
    <property type="term" value="P:methylation"/>
    <property type="evidence" value="ECO:0007669"/>
    <property type="project" value="UniProtKB-KW"/>
</dbReference>
<feature type="domain" description="Methylated-DNA-[protein]-cysteine S-methyltransferase DNA binding" evidence="10">
    <location>
        <begin position="76"/>
        <end position="147"/>
    </location>
</feature>
<keyword evidence="7 9" id="KW-0234">DNA repair</keyword>
<dbReference type="SUPFAM" id="SSF53155">
    <property type="entry name" value="Methylated DNA-protein cysteine methyltransferase domain"/>
    <property type="match status" value="1"/>
</dbReference>
<dbReference type="InterPro" id="IPR023546">
    <property type="entry name" value="MGMT"/>
</dbReference>
<dbReference type="Gene3D" id="3.30.160.70">
    <property type="entry name" value="Methylated DNA-protein cysteine methyltransferase domain"/>
    <property type="match status" value="1"/>
</dbReference>
<dbReference type="InterPro" id="IPR036388">
    <property type="entry name" value="WH-like_DNA-bd_sf"/>
</dbReference>
<dbReference type="RefSeq" id="WP_070931614.1">
    <property type="nucleotide sequence ID" value="NZ_MIPT01000001.1"/>
</dbReference>
<dbReference type="OrthoDB" id="9802228at2"/>
<accession>A0A1S1H7P3</accession>
<evidence type="ECO:0000313" key="12">
    <source>
        <dbReference type="EMBL" id="OHT18075.1"/>
    </source>
</evidence>
<gene>
    <name evidence="12" type="primary">ogt</name>
    <name evidence="12" type="ORF">BHE75_00043</name>
</gene>
<evidence type="ECO:0000313" key="13">
    <source>
        <dbReference type="Proteomes" id="UP000179467"/>
    </source>
</evidence>
<dbReference type="CDD" id="cd06445">
    <property type="entry name" value="ATase"/>
    <property type="match status" value="1"/>
</dbReference>
<dbReference type="GO" id="GO:0005737">
    <property type="term" value="C:cytoplasm"/>
    <property type="evidence" value="ECO:0007669"/>
    <property type="project" value="UniProtKB-SubCell"/>
</dbReference>
<evidence type="ECO:0000256" key="8">
    <source>
        <dbReference type="ARBA" id="ARBA00049348"/>
    </source>
</evidence>
<keyword evidence="6 9" id="KW-0227">DNA damage</keyword>
<evidence type="ECO:0000256" key="5">
    <source>
        <dbReference type="ARBA" id="ARBA00022679"/>
    </source>
</evidence>
<dbReference type="InterPro" id="IPR008332">
    <property type="entry name" value="MethylG_MeTrfase_N"/>
</dbReference>
<comment type="catalytic activity">
    <reaction evidence="1 9">
        <text>a 4-O-methyl-thymidine in DNA + L-cysteinyl-[protein] = a thymidine in DNA + S-methyl-L-cysteinyl-[protein]</text>
        <dbReference type="Rhea" id="RHEA:53428"/>
        <dbReference type="Rhea" id="RHEA-COMP:10131"/>
        <dbReference type="Rhea" id="RHEA-COMP:10132"/>
        <dbReference type="Rhea" id="RHEA-COMP:13555"/>
        <dbReference type="Rhea" id="RHEA-COMP:13556"/>
        <dbReference type="ChEBI" id="CHEBI:29950"/>
        <dbReference type="ChEBI" id="CHEBI:82612"/>
        <dbReference type="ChEBI" id="CHEBI:137386"/>
        <dbReference type="ChEBI" id="CHEBI:137387"/>
        <dbReference type="EC" id="2.1.1.63"/>
    </reaction>
</comment>
<feature type="active site" description="Nucleophile; methyl group acceptor" evidence="9">
    <location>
        <position position="117"/>
    </location>
</feature>
<proteinExistence type="inferred from homology"/>
<comment type="catalytic activity">
    <reaction evidence="8 9">
        <text>a 6-O-methyl-2'-deoxyguanosine in DNA + L-cysteinyl-[protein] = S-methyl-L-cysteinyl-[protein] + a 2'-deoxyguanosine in DNA</text>
        <dbReference type="Rhea" id="RHEA:24000"/>
        <dbReference type="Rhea" id="RHEA-COMP:10131"/>
        <dbReference type="Rhea" id="RHEA-COMP:10132"/>
        <dbReference type="Rhea" id="RHEA-COMP:11367"/>
        <dbReference type="Rhea" id="RHEA-COMP:11368"/>
        <dbReference type="ChEBI" id="CHEBI:29950"/>
        <dbReference type="ChEBI" id="CHEBI:82612"/>
        <dbReference type="ChEBI" id="CHEBI:85445"/>
        <dbReference type="ChEBI" id="CHEBI:85448"/>
        <dbReference type="EC" id="2.1.1.63"/>
    </reaction>
</comment>
<comment type="subcellular location">
    <subcellularLocation>
        <location evidence="9">Cytoplasm</location>
    </subcellularLocation>
</comment>
<dbReference type="Proteomes" id="UP000179467">
    <property type="component" value="Unassembled WGS sequence"/>
</dbReference>
<dbReference type="InterPro" id="IPR001497">
    <property type="entry name" value="MethylDNA_cys_MeTrfase_AS"/>
</dbReference>
<evidence type="ECO:0000256" key="7">
    <source>
        <dbReference type="ARBA" id="ARBA00023204"/>
    </source>
</evidence>
<dbReference type="EMBL" id="MIPT01000001">
    <property type="protein sequence ID" value="OHT18075.1"/>
    <property type="molecule type" value="Genomic_DNA"/>
</dbReference>
<reference evidence="12 13" key="1">
    <citation type="submission" date="2016-09" db="EMBL/GenBank/DDBJ databases">
        <title>Metabolic pathway, cell adaptation mechanisms and a novel monoxygenase revealed through proteogenomic-transcription analysis of a Sphingomonas haloaromaticamans strain degrading the fungicide ortho-phenylphenol.</title>
        <authorList>
            <person name="Perruchon C."/>
            <person name="Papadopoulou E.S."/>
            <person name="Rousidou C."/>
            <person name="Vasileiadis S."/>
            <person name="Tanou G."/>
            <person name="Amoutzias G."/>
            <person name="Molassiotis A."/>
            <person name="Karpouzas D.G."/>
        </authorList>
    </citation>
    <scope>NUCLEOTIDE SEQUENCE [LARGE SCALE GENOMIC DNA]</scope>
    <source>
        <strain evidence="12 13">P3</strain>
    </source>
</reference>
<dbReference type="SUPFAM" id="SSF46767">
    <property type="entry name" value="Methylated DNA-protein cysteine methyltransferase, C-terminal domain"/>
    <property type="match status" value="1"/>
</dbReference>
<evidence type="ECO:0000256" key="6">
    <source>
        <dbReference type="ARBA" id="ARBA00022763"/>
    </source>
</evidence>
<protein>
    <recommendedName>
        <fullName evidence="9">Methylated-DNA--protein-cysteine methyltransferase</fullName>
        <ecNumber evidence="9">2.1.1.63</ecNumber>
    </recommendedName>
    <alternativeName>
        <fullName evidence="9">6-O-methylguanine-DNA methyltransferase</fullName>
        <shortName evidence="9">MGMT</shortName>
    </alternativeName>
    <alternativeName>
        <fullName evidence="9">O-6-methylguanine-DNA-alkyltransferase</fullName>
    </alternativeName>
</protein>
<dbReference type="InterPro" id="IPR014048">
    <property type="entry name" value="MethylDNA_cys_MeTrfase_DNA-bd"/>
</dbReference>
<keyword evidence="4 9" id="KW-0489">Methyltransferase</keyword>
<evidence type="ECO:0000256" key="9">
    <source>
        <dbReference type="HAMAP-Rule" id="MF_00772"/>
    </source>
</evidence>
<dbReference type="EC" id="2.1.1.63" evidence="9"/>
<feature type="domain" description="Methylguanine DNA methyltransferase ribonuclease-like" evidence="11">
    <location>
        <begin position="3"/>
        <end position="64"/>
    </location>
</feature>
<comment type="function">
    <text evidence="9">Involved in the cellular defense against the biological effects of O6-methylguanine (O6-MeG) and O4-methylthymine (O4-MeT) in DNA. Repairs the methylated nucleobase in DNA by stoichiometrically transferring the methyl group to a cysteine residue in the enzyme. This is a suicide reaction: the enzyme is irreversibly inactivated.</text>
</comment>
<keyword evidence="3 9" id="KW-0963">Cytoplasm</keyword>
<dbReference type="GO" id="GO:0003908">
    <property type="term" value="F:methylated-DNA-[protein]-cysteine S-methyltransferase activity"/>
    <property type="evidence" value="ECO:0007669"/>
    <property type="project" value="UniProtKB-UniRule"/>
</dbReference>
<comment type="caution">
    <text evidence="12">The sequence shown here is derived from an EMBL/GenBank/DDBJ whole genome shotgun (WGS) entry which is preliminary data.</text>
</comment>
<evidence type="ECO:0000256" key="4">
    <source>
        <dbReference type="ARBA" id="ARBA00022603"/>
    </source>
</evidence>
<dbReference type="GO" id="GO:0006307">
    <property type="term" value="P:DNA alkylation repair"/>
    <property type="evidence" value="ECO:0007669"/>
    <property type="project" value="UniProtKB-UniRule"/>
</dbReference>
<name>A0A1S1H7P3_9SPHN</name>
<dbReference type="PANTHER" id="PTHR10815">
    <property type="entry name" value="METHYLATED-DNA--PROTEIN-CYSTEINE METHYLTRANSFERASE"/>
    <property type="match status" value="1"/>
</dbReference>
<comment type="similarity">
    <text evidence="2 9">Belongs to the MGMT family.</text>
</comment>
<dbReference type="PANTHER" id="PTHR10815:SF13">
    <property type="entry name" value="METHYLATED-DNA--PROTEIN-CYSTEINE METHYLTRANSFERASE"/>
    <property type="match status" value="1"/>
</dbReference>